<proteinExistence type="predicted"/>
<keyword evidence="3 5" id="KW-1133">Transmembrane helix</keyword>
<feature type="transmembrane region" description="Helical" evidence="5">
    <location>
        <begin position="42"/>
        <end position="60"/>
    </location>
</feature>
<feature type="domain" description="DUF202" evidence="6">
    <location>
        <begin position="6"/>
        <end position="69"/>
    </location>
</feature>
<accession>G7HUA7</accession>
<evidence type="ECO:0000256" key="4">
    <source>
        <dbReference type="ARBA" id="ARBA00023136"/>
    </source>
</evidence>
<evidence type="ECO:0000313" key="7">
    <source>
        <dbReference type="EMBL" id="CCE53772.1"/>
    </source>
</evidence>
<evidence type="ECO:0000256" key="5">
    <source>
        <dbReference type="SAM" id="Phobius"/>
    </source>
</evidence>
<dbReference type="GO" id="GO:0012505">
    <property type="term" value="C:endomembrane system"/>
    <property type="evidence" value="ECO:0007669"/>
    <property type="project" value="UniProtKB-SubCell"/>
</dbReference>
<gene>
    <name evidence="7" type="ORF">CCAS_00755</name>
</gene>
<dbReference type="GeneID" id="82877026"/>
<dbReference type="Pfam" id="PF02656">
    <property type="entry name" value="DUF202"/>
    <property type="match status" value="1"/>
</dbReference>
<evidence type="ECO:0000256" key="1">
    <source>
        <dbReference type="ARBA" id="ARBA00004127"/>
    </source>
</evidence>
<protein>
    <recommendedName>
        <fullName evidence="6">DUF202 domain-containing protein</fullName>
    </recommendedName>
</protein>
<reference evidence="7 8" key="1">
    <citation type="journal article" date="2012" name="J. Bacteriol.">
        <title>Genome Sequence of Corynebacterium casei UCMA 3821, Isolated from a Smear-Ripened Cheese.</title>
        <authorList>
            <person name="Monnet C."/>
            <person name="Loux V."/>
            <person name="Bento P."/>
            <person name="Gibrat J.F."/>
            <person name="Straub C."/>
            <person name="Bonnarme P."/>
            <person name="Landaud S."/>
            <person name="Irlinger F."/>
        </authorList>
    </citation>
    <scope>NUCLEOTIDE SEQUENCE [LARGE SCALE GENOMIC DNA]</scope>
    <source>
        <strain evidence="7 8">UCMA 3821</strain>
    </source>
</reference>
<sequence length="105" mass="11601">MQRHPDPGLQPERTTMAWTRTLVSFLVVAGLSMRVSASVHEIAFLLIAVIAMVAALNITVRQAGRYERSNTGLVEEKIRPQVWSVVVMSTAVTLLALVLLAMRLM</sequence>
<dbReference type="EMBL" id="CAFW01000009">
    <property type="protein sequence ID" value="CCE53772.1"/>
    <property type="molecule type" value="Genomic_DNA"/>
</dbReference>
<comment type="caution">
    <text evidence="7">The sequence shown here is derived from an EMBL/GenBank/DDBJ whole genome shotgun (WGS) entry which is preliminary data.</text>
</comment>
<feature type="transmembrane region" description="Helical" evidence="5">
    <location>
        <begin position="17"/>
        <end position="35"/>
    </location>
</feature>
<feature type="transmembrane region" description="Helical" evidence="5">
    <location>
        <begin position="80"/>
        <end position="102"/>
    </location>
</feature>
<name>G7HUA7_9CORY</name>
<dbReference type="Proteomes" id="UP000004840">
    <property type="component" value="Unassembled WGS sequence"/>
</dbReference>
<keyword evidence="2 5" id="KW-0812">Transmembrane</keyword>
<dbReference type="RefSeq" id="WP_006821357.1">
    <property type="nucleotide sequence ID" value="NZ_CAFW01000009.1"/>
</dbReference>
<dbReference type="AlphaFoldDB" id="G7HUA7"/>
<evidence type="ECO:0000313" key="8">
    <source>
        <dbReference type="Proteomes" id="UP000004840"/>
    </source>
</evidence>
<keyword evidence="4 5" id="KW-0472">Membrane</keyword>
<comment type="subcellular location">
    <subcellularLocation>
        <location evidence="1">Endomembrane system</location>
        <topology evidence="1">Multi-pass membrane protein</topology>
    </subcellularLocation>
</comment>
<evidence type="ECO:0000256" key="3">
    <source>
        <dbReference type="ARBA" id="ARBA00022989"/>
    </source>
</evidence>
<evidence type="ECO:0000259" key="6">
    <source>
        <dbReference type="Pfam" id="PF02656"/>
    </source>
</evidence>
<evidence type="ECO:0000256" key="2">
    <source>
        <dbReference type="ARBA" id="ARBA00022692"/>
    </source>
</evidence>
<dbReference type="InterPro" id="IPR003807">
    <property type="entry name" value="DUF202"/>
</dbReference>
<organism evidence="7 8">
    <name type="scientific">Corynebacterium casei UCMA 3821</name>
    <dbReference type="NCBI Taxonomy" id="1110505"/>
    <lineage>
        <taxon>Bacteria</taxon>
        <taxon>Bacillati</taxon>
        <taxon>Actinomycetota</taxon>
        <taxon>Actinomycetes</taxon>
        <taxon>Mycobacteriales</taxon>
        <taxon>Corynebacteriaceae</taxon>
        <taxon>Corynebacterium</taxon>
    </lineage>
</organism>